<evidence type="ECO:0000256" key="1">
    <source>
        <dbReference type="ARBA" id="ARBA00004167"/>
    </source>
</evidence>
<feature type="compositionally biased region" description="Low complexity" evidence="7">
    <location>
        <begin position="181"/>
        <end position="236"/>
    </location>
</feature>
<keyword evidence="4 8" id="KW-1133">Transmembrane helix</keyword>
<feature type="transmembrane region" description="Helical" evidence="8">
    <location>
        <begin position="300"/>
        <end position="322"/>
    </location>
</feature>
<gene>
    <name evidence="10" type="ordered locus">Ecym_3600</name>
</gene>
<evidence type="ECO:0000259" key="9">
    <source>
        <dbReference type="PROSITE" id="PS51212"/>
    </source>
</evidence>
<feature type="region of interest" description="Disordered" evidence="7">
    <location>
        <begin position="344"/>
        <end position="374"/>
    </location>
</feature>
<proteinExistence type="predicted"/>
<dbReference type="GO" id="GO:0005886">
    <property type="term" value="C:plasma membrane"/>
    <property type="evidence" value="ECO:0007669"/>
    <property type="project" value="TreeGrafter"/>
</dbReference>
<dbReference type="InterPro" id="IPR002889">
    <property type="entry name" value="WSC_carb-bd"/>
</dbReference>
<evidence type="ECO:0000256" key="8">
    <source>
        <dbReference type="SAM" id="Phobius"/>
    </source>
</evidence>
<dbReference type="SMART" id="SM00321">
    <property type="entry name" value="WSC"/>
    <property type="match status" value="1"/>
</dbReference>
<evidence type="ECO:0000256" key="4">
    <source>
        <dbReference type="ARBA" id="ARBA00022989"/>
    </source>
</evidence>
<dbReference type="PROSITE" id="PS51212">
    <property type="entry name" value="WSC"/>
    <property type="match status" value="1"/>
</dbReference>
<dbReference type="Pfam" id="PF01822">
    <property type="entry name" value="WSC"/>
    <property type="match status" value="1"/>
</dbReference>
<dbReference type="RefSeq" id="XP_003645882.1">
    <property type="nucleotide sequence ID" value="XM_003645834.1"/>
</dbReference>
<dbReference type="PANTHER" id="PTHR24269:SF16">
    <property type="entry name" value="PROTEIN SLG1"/>
    <property type="match status" value="1"/>
</dbReference>
<keyword evidence="2 8" id="KW-0812">Transmembrane</keyword>
<evidence type="ECO:0000313" key="11">
    <source>
        <dbReference type="Proteomes" id="UP000006790"/>
    </source>
</evidence>
<dbReference type="OrthoDB" id="2019572at2759"/>
<protein>
    <recommendedName>
        <fullName evidence="9">WSC domain-containing protein</fullName>
    </recommendedName>
</protein>
<sequence>MERITFSRLAICAYLAAVAIAVDIFRYNGCYKKSDLESHLTLQSEYGYQSRGYCQDHCGSAAIAALINSDTCYCGDSAKVLSTLVASDESECTAKCNGIDTEICGGYDYFSVLVNLKNIRDALPSSSKSSAVSGSSSSAGATSQSSSTSVESSSSSSSPSSLSSTSITSTTDSRAEETEESSSSGTPASKSSEIASSVSSTSSSTATTSPNSSSSSSSSSPSAPTPSATSRTPSSTAVQYSTAVTTIISSFSINNLEYSTVITTVFSTTPTPSSSNTEASATSTTTSVSKSSHKLSGGSIAGIIIGILLAIGLIAGLVYFLLWNRIHDDDSTVTDLEEKRFHQPYSVGERDPLPLHQSNPTSSATSRFQLRSGSENSMAAQGHGFFAEHAPMANYQEPGSGRPRLSNSSLPDVTENRPLRITNPDSD</sequence>
<keyword evidence="6" id="KW-0325">Glycoprotein</keyword>
<organism evidence="10 11">
    <name type="scientific">Eremothecium cymbalariae (strain CBS 270.75 / DBVPG 7215 / KCTC 17166 / NRRL Y-17582)</name>
    <name type="common">Yeast</name>
    <dbReference type="NCBI Taxonomy" id="931890"/>
    <lineage>
        <taxon>Eukaryota</taxon>
        <taxon>Fungi</taxon>
        <taxon>Dikarya</taxon>
        <taxon>Ascomycota</taxon>
        <taxon>Saccharomycotina</taxon>
        <taxon>Saccharomycetes</taxon>
        <taxon>Saccharomycetales</taxon>
        <taxon>Saccharomycetaceae</taxon>
        <taxon>Eremothecium</taxon>
    </lineage>
</organism>
<dbReference type="FunCoup" id="G8JQT1">
    <property type="interactions" value="138"/>
</dbReference>
<dbReference type="AlphaFoldDB" id="G8JQT1"/>
<accession>G8JQT1</accession>
<feature type="domain" description="WSC" evidence="9">
    <location>
        <begin position="24"/>
        <end position="116"/>
    </location>
</feature>
<feature type="region of interest" description="Disordered" evidence="7">
    <location>
        <begin position="125"/>
        <end position="236"/>
    </location>
</feature>
<dbReference type="InParanoid" id="G8JQT1"/>
<keyword evidence="5 8" id="KW-0472">Membrane</keyword>
<evidence type="ECO:0000313" key="10">
    <source>
        <dbReference type="EMBL" id="AET39065.1"/>
    </source>
</evidence>
<evidence type="ECO:0000256" key="3">
    <source>
        <dbReference type="ARBA" id="ARBA00022729"/>
    </source>
</evidence>
<keyword evidence="3" id="KW-0732">Signal</keyword>
<dbReference type="KEGG" id="erc:Ecym_3600"/>
<name>G8JQT1_ERECY</name>
<dbReference type="eggNOG" id="KOG4157">
    <property type="taxonomic scope" value="Eukaryota"/>
</dbReference>
<dbReference type="GeneID" id="11472339"/>
<feature type="region of interest" description="Disordered" evidence="7">
    <location>
        <begin position="387"/>
        <end position="427"/>
    </location>
</feature>
<keyword evidence="11" id="KW-1185">Reference proteome</keyword>
<dbReference type="OMA" id="HQETIFV"/>
<dbReference type="HOGENOM" id="CLU_024893_1_1_1"/>
<dbReference type="Proteomes" id="UP000006790">
    <property type="component" value="Chromosome 3"/>
</dbReference>
<dbReference type="InterPro" id="IPR051836">
    <property type="entry name" value="Kremen_rcpt"/>
</dbReference>
<feature type="region of interest" description="Disordered" evidence="7">
    <location>
        <begin position="268"/>
        <end position="295"/>
    </location>
</feature>
<feature type="compositionally biased region" description="Low complexity" evidence="7">
    <location>
        <begin position="125"/>
        <end position="172"/>
    </location>
</feature>
<dbReference type="EMBL" id="CP002499">
    <property type="protein sequence ID" value="AET39065.1"/>
    <property type="molecule type" value="Genomic_DNA"/>
</dbReference>
<evidence type="ECO:0000256" key="5">
    <source>
        <dbReference type="ARBA" id="ARBA00023136"/>
    </source>
</evidence>
<dbReference type="PANTHER" id="PTHR24269">
    <property type="entry name" value="KREMEN PROTEIN"/>
    <property type="match status" value="1"/>
</dbReference>
<feature type="compositionally biased region" description="Polar residues" evidence="7">
    <location>
        <begin position="356"/>
        <end position="374"/>
    </location>
</feature>
<comment type="subcellular location">
    <subcellularLocation>
        <location evidence="1">Membrane</location>
        <topology evidence="1">Single-pass membrane protein</topology>
    </subcellularLocation>
</comment>
<evidence type="ECO:0000256" key="2">
    <source>
        <dbReference type="ARBA" id="ARBA00022692"/>
    </source>
</evidence>
<evidence type="ECO:0000256" key="7">
    <source>
        <dbReference type="SAM" id="MobiDB-lite"/>
    </source>
</evidence>
<dbReference type="STRING" id="931890.G8JQT1"/>
<evidence type="ECO:0000256" key="6">
    <source>
        <dbReference type="ARBA" id="ARBA00023180"/>
    </source>
</evidence>
<reference evidence="11" key="1">
    <citation type="journal article" date="2012" name="G3 (Bethesda)">
        <title>Pichia sorbitophila, an interspecies yeast hybrid reveals early steps of genome resolution following polyploidization.</title>
        <authorList>
            <person name="Leh Louis V."/>
            <person name="Despons L."/>
            <person name="Friedrich A."/>
            <person name="Martin T."/>
            <person name="Durrens P."/>
            <person name="Casaregola S."/>
            <person name="Neuveglise C."/>
            <person name="Fairhead C."/>
            <person name="Marck C."/>
            <person name="Cruz J.A."/>
            <person name="Straub M.L."/>
            <person name="Kugler V."/>
            <person name="Sacerdot C."/>
            <person name="Uzunov Z."/>
            <person name="Thierry A."/>
            <person name="Weiss S."/>
            <person name="Bleykasten C."/>
            <person name="De Montigny J."/>
            <person name="Jacques N."/>
            <person name="Jung P."/>
            <person name="Lemaire M."/>
            <person name="Mallet S."/>
            <person name="Morel G."/>
            <person name="Richard G.F."/>
            <person name="Sarkar A."/>
            <person name="Savel G."/>
            <person name="Schacherer J."/>
            <person name="Seret M.L."/>
            <person name="Talla E."/>
            <person name="Samson G."/>
            <person name="Jubin C."/>
            <person name="Poulain J."/>
            <person name="Vacherie B."/>
            <person name="Barbe V."/>
            <person name="Pelletier E."/>
            <person name="Sherman D.J."/>
            <person name="Westhof E."/>
            <person name="Weissenbach J."/>
            <person name="Baret P.V."/>
            <person name="Wincker P."/>
            <person name="Gaillardin C."/>
            <person name="Dujon B."/>
            <person name="Souciet J.L."/>
        </authorList>
    </citation>
    <scope>NUCLEOTIDE SEQUENCE [LARGE SCALE GENOMIC DNA]</scope>
    <source>
        <strain evidence="11">CBS 270.75 / DBVPG 7215 / KCTC 17166 / NRRL Y-17582</strain>
    </source>
</reference>